<dbReference type="Proteomes" id="UP000193862">
    <property type="component" value="Unassembled WGS sequence"/>
</dbReference>
<dbReference type="OrthoDB" id="7870453at2"/>
<gene>
    <name evidence="2" type="ORF">AQS8620_02171</name>
</gene>
<proteinExistence type="predicted"/>
<protein>
    <submittedName>
        <fullName evidence="2">Uncharacterized protein</fullName>
    </submittedName>
</protein>
<reference evidence="2 3" key="1">
    <citation type="submission" date="2017-03" db="EMBL/GenBank/DDBJ databases">
        <authorList>
            <person name="Afonso C.L."/>
            <person name="Miller P.J."/>
            <person name="Scott M.A."/>
            <person name="Spackman E."/>
            <person name="Goraichik I."/>
            <person name="Dimitrov K.M."/>
            <person name="Suarez D.L."/>
            <person name="Swayne D.E."/>
        </authorList>
    </citation>
    <scope>NUCLEOTIDE SEQUENCE [LARGE SCALE GENOMIC DNA]</scope>
    <source>
        <strain evidence="2 3">CECT 8620</strain>
    </source>
</reference>
<feature type="transmembrane region" description="Helical" evidence="1">
    <location>
        <begin position="44"/>
        <end position="64"/>
    </location>
</feature>
<accession>A0A1Y5SZX2</accession>
<keyword evidence="1" id="KW-1133">Transmembrane helix</keyword>
<feature type="transmembrane region" description="Helical" evidence="1">
    <location>
        <begin position="71"/>
        <end position="88"/>
    </location>
</feature>
<feature type="transmembrane region" description="Helical" evidence="1">
    <location>
        <begin position="12"/>
        <end position="32"/>
    </location>
</feature>
<name>A0A1Y5SZX2_9RHOB</name>
<feature type="transmembrane region" description="Helical" evidence="1">
    <location>
        <begin position="94"/>
        <end position="113"/>
    </location>
</feature>
<evidence type="ECO:0000313" key="2">
    <source>
        <dbReference type="EMBL" id="SLN50415.1"/>
    </source>
</evidence>
<evidence type="ECO:0000313" key="3">
    <source>
        <dbReference type="Proteomes" id="UP000193862"/>
    </source>
</evidence>
<keyword evidence="3" id="KW-1185">Reference proteome</keyword>
<keyword evidence="1" id="KW-0472">Membrane</keyword>
<dbReference type="EMBL" id="FWFS01000007">
    <property type="protein sequence ID" value="SLN50415.1"/>
    <property type="molecule type" value="Genomic_DNA"/>
</dbReference>
<sequence>MSVSDTRAPVTGAIIVLAGGLGGLAVSIYNYVTPLTGITGTPGAMLVIVSCALLVLDAILLMALSGHGARAFWRVLGFLGVFGTIAAAVFLHAWWLIAAMVVVFIGLVADAMLSAPTSKGVIA</sequence>
<dbReference type="RefSeq" id="WP_085836880.1">
    <property type="nucleotide sequence ID" value="NZ_FWFS01000007.1"/>
</dbReference>
<keyword evidence="1" id="KW-0812">Transmembrane</keyword>
<dbReference type="AlphaFoldDB" id="A0A1Y5SZX2"/>
<evidence type="ECO:0000256" key="1">
    <source>
        <dbReference type="SAM" id="Phobius"/>
    </source>
</evidence>
<organism evidence="2 3">
    <name type="scientific">Aquimixticola soesokkakensis</name>
    <dbReference type="NCBI Taxonomy" id="1519096"/>
    <lineage>
        <taxon>Bacteria</taxon>
        <taxon>Pseudomonadati</taxon>
        <taxon>Pseudomonadota</taxon>
        <taxon>Alphaproteobacteria</taxon>
        <taxon>Rhodobacterales</taxon>
        <taxon>Paracoccaceae</taxon>
        <taxon>Aquimixticola</taxon>
    </lineage>
</organism>